<feature type="region of interest" description="Disordered" evidence="1">
    <location>
        <begin position="151"/>
        <end position="179"/>
    </location>
</feature>
<evidence type="ECO:0000313" key="3">
    <source>
        <dbReference type="Proteomes" id="UP001447188"/>
    </source>
</evidence>
<accession>A0ABR3GXM8</accession>
<dbReference type="EMBL" id="JBBBZM010000001">
    <property type="protein sequence ID" value="KAL0640714.1"/>
    <property type="molecule type" value="Genomic_DNA"/>
</dbReference>
<evidence type="ECO:0000256" key="1">
    <source>
        <dbReference type="SAM" id="MobiDB-lite"/>
    </source>
</evidence>
<organism evidence="2 3">
    <name type="scientific">Discina gigas</name>
    <dbReference type="NCBI Taxonomy" id="1032678"/>
    <lineage>
        <taxon>Eukaryota</taxon>
        <taxon>Fungi</taxon>
        <taxon>Dikarya</taxon>
        <taxon>Ascomycota</taxon>
        <taxon>Pezizomycotina</taxon>
        <taxon>Pezizomycetes</taxon>
        <taxon>Pezizales</taxon>
        <taxon>Discinaceae</taxon>
        <taxon>Discina</taxon>
    </lineage>
</organism>
<evidence type="ECO:0000313" key="2">
    <source>
        <dbReference type="EMBL" id="KAL0640714.1"/>
    </source>
</evidence>
<dbReference type="Proteomes" id="UP001447188">
    <property type="component" value="Unassembled WGS sequence"/>
</dbReference>
<keyword evidence="3" id="KW-1185">Reference proteome</keyword>
<protein>
    <submittedName>
        <fullName evidence="2">Uncharacterized protein</fullName>
    </submittedName>
</protein>
<reference evidence="2 3" key="1">
    <citation type="submission" date="2024-02" db="EMBL/GenBank/DDBJ databases">
        <title>Discinaceae phylogenomics.</title>
        <authorList>
            <person name="Dirks A.C."/>
            <person name="James T.Y."/>
        </authorList>
    </citation>
    <scope>NUCLEOTIDE SEQUENCE [LARGE SCALE GENOMIC DNA]</scope>
    <source>
        <strain evidence="2 3">ACD0624</strain>
    </source>
</reference>
<name>A0ABR3GXM8_9PEZI</name>
<sequence>MASVNAMPAHRDIDLPDCSYPPLVEGQICLGLTARELREIYEHCKIVVKAHRVSFPPRKRERYGERLENSAVLVLPLEEQFPVLKRCKENWGAKWVLRKASSAVSMMEGQQSRRHSEARRSVARLPAITTNVPAAGLRTTAIMSVGSVVSDASSSTRSNDPAYAPANPNGEGAEPKRYPRMRTNMVITRKNNFGYLGRGDNEIDMGANANNVGAGSSKRQIDTAMEAKAEAEAEDTGRLGRAPFMQPGYCSLTNWSLPMITRKYAYIDDSDACAALFEASKSWLVSESGRL</sequence>
<comment type="caution">
    <text evidence="2">The sequence shown here is derived from an EMBL/GenBank/DDBJ whole genome shotgun (WGS) entry which is preliminary data.</text>
</comment>
<gene>
    <name evidence="2" type="ORF">Q9L58_000018</name>
</gene>
<proteinExistence type="predicted"/>